<feature type="coiled-coil region" evidence="1">
    <location>
        <begin position="160"/>
        <end position="187"/>
    </location>
</feature>
<sequence length="198" mass="20819">MGDPSLNAAVLGKNSAPESLIPLAPIIPEGVASTAKSENTEASIVKKPCTPMVISSIPLPASPIPLPDSGPGSPTPPGTPPTPLTPPSDIFQQYFTSSSSTLSRDRTRGSPPVPCPSVSPPTQSPPGPSPPPPQPSAARDPNLARIQTVQPSNGRICEDRESVEQTIGRLYSNIVNLEQRYEELDRRVSCRSVNGVLF</sequence>
<dbReference type="EMBL" id="ML120498">
    <property type="protein sequence ID" value="RPA91393.1"/>
    <property type="molecule type" value="Genomic_DNA"/>
</dbReference>
<proteinExistence type="predicted"/>
<dbReference type="Proteomes" id="UP000276215">
    <property type="component" value="Unassembled WGS sequence"/>
</dbReference>
<accession>A0A3N4IZ01</accession>
<name>A0A3N4IZ01_9PEZI</name>
<gene>
    <name evidence="3" type="ORF">L873DRAFT_1794909</name>
</gene>
<keyword evidence="1" id="KW-0175">Coiled coil</keyword>
<protein>
    <submittedName>
        <fullName evidence="3">Uncharacterized protein</fullName>
    </submittedName>
</protein>
<evidence type="ECO:0000313" key="3">
    <source>
        <dbReference type="EMBL" id="RPA91393.1"/>
    </source>
</evidence>
<evidence type="ECO:0000256" key="1">
    <source>
        <dbReference type="SAM" id="Coils"/>
    </source>
</evidence>
<feature type="compositionally biased region" description="Pro residues" evidence="2">
    <location>
        <begin position="60"/>
        <end position="86"/>
    </location>
</feature>
<organism evidence="3 4">
    <name type="scientific">Choiromyces venosus 120613-1</name>
    <dbReference type="NCBI Taxonomy" id="1336337"/>
    <lineage>
        <taxon>Eukaryota</taxon>
        <taxon>Fungi</taxon>
        <taxon>Dikarya</taxon>
        <taxon>Ascomycota</taxon>
        <taxon>Pezizomycotina</taxon>
        <taxon>Pezizomycetes</taxon>
        <taxon>Pezizales</taxon>
        <taxon>Tuberaceae</taxon>
        <taxon>Choiromyces</taxon>
    </lineage>
</organism>
<feature type="compositionally biased region" description="Pro residues" evidence="2">
    <location>
        <begin position="111"/>
        <end position="135"/>
    </location>
</feature>
<keyword evidence="4" id="KW-1185">Reference proteome</keyword>
<feature type="region of interest" description="Disordered" evidence="2">
    <location>
        <begin position="33"/>
        <end position="141"/>
    </location>
</feature>
<reference evidence="3 4" key="1">
    <citation type="journal article" date="2018" name="Nat. Ecol. Evol.">
        <title>Pezizomycetes genomes reveal the molecular basis of ectomycorrhizal truffle lifestyle.</title>
        <authorList>
            <person name="Murat C."/>
            <person name="Payen T."/>
            <person name="Noel B."/>
            <person name="Kuo A."/>
            <person name="Morin E."/>
            <person name="Chen J."/>
            <person name="Kohler A."/>
            <person name="Krizsan K."/>
            <person name="Balestrini R."/>
            <person name="Da Silva C."/>
            <person name="Montanini B."/>
            <person name="Hainaut M."/>
            <person name="Levati E."/>
            <person name="Barry K.W."/>
            <person name="Belfiori B."/>
            <person name="Cichocki N."/>
            <person name="Clum A."/>
            <person name="Dockter R.B."/>
            <person name="Fauchery L."/>
            <person name="Guy J."/>
            <person name="Iotti M."/>
            <person name="Le Tacon F."/>
            <person name="Lindquist E.A."/>
            <person name="Lipzen A."/>
            <person name="Malagnac F."/>
            <person name="Mello A."/>
            <person name="Molinier V."/>
            <person name="Miyauchi S."/>
            <person name="Poulain J."/>
            <person name="Riccioni C."/>
            <person name="Rubini A."/>
            <person name="Sitrit Y."/>
            <person name="Splivallo R."/>
            <person name="Traeger S."/>
            <person name="Wang M."/>
            <person name="Zifcakova L."/>
            <person name="Wipf D."/>
            <person name="Zambonelli A."/>
            <person name="Paolocci F."/>
            <person name="Nowrousian M."/>
            <person name="Ottonello S."/>
            <person name="Baldrian P."/>
            <person name="Spatafora J.W."/>
            <person name="Henrissat B."/>
            <person name="Nagy L.G."/>
            <person name="Aury J.M."/>
            <person name="Wincker P."/>
            <person name="Grigoriev I.V."/>
            <person name="Bonfante P."/>
            <person name="Martin F.M."/>
        </authorList>
    </citation>
    <scope>NUCLEOTIDE SEQUENCE [LARGE SCALE GENOMIC DNA]</scope>
    <source>
        <strain evidence="3 4">120613-1</strain>
    </source>
</reference>
<evidence type="ECO:0000256" key="2">
    <source>
        <dbReference type="SAM" id="MobiDB-lite"/>
    </source>
</evidence>
<evidence type="ECO:0000313" key="4">
    <source>
        <dbReference type="Proteomes" id="UP000276215"/>
    </source>
</evidence>
<dbReference type="AlphaFoldDB" id="A0A3N4IZ01"/>